<dbReference type="Pfam" id="PF19018">
    <property type="entry name" value="Vanin_C"/>
    <property type="match status" value="1"/>
</dbReference>
<dbReference type="GO" id="GO:0016787">
    <property type="term" value="F:hydrolase activity"/>
    <property type="evidence" value="ECO:0007669"/>
    <property type="project" value="UniProtKB-KW"/>
</dbReference>
<dbReference type="GO" id="GO:0005634">
    <property type="term" value="C:nucleus"/>
    <property type="evidence" value="ECO:0007669"/>
    <property type="project" value="InterPro"/>
</dbReference>
<evidence type="ECO:0000256" key="3">
    <source>
        <dbReference type="SAM" id="MobiDB-lite"/>
    </source>
</evidence>
<dbReference type="PANTHER" id="PTHR10609:SF14">
    <property type="entry name" value="BIOTINIDASE"/>
    <property type="match status" value="1"/>
</dbReference>
<evidence type="ECO:0000313" key="5">
    <source>
        <dbReference type="EMBL" id="CAD7644161.1"/>
    </source>
</evidence>
<feature type="domain" description="CN hydrolase" evidence="4">
    <location>
        <begin position="308"/>
        <end position="575"/>
    </location>
</feature>
<gene>
    <name evidence="5" type="ORF">ONB1V03_LOCUS4518</name>
</gene>
<evidence type="ECO:0000259" key="4">
    <source>
        <dbReference type="PROSITE" id="PS50263"/>
    </source>
</evidence>
<dbReference type="GO" id="GO:0030145">
    <property type="term" value="F:manganese ion binding"/>
    <property type="evidence" value="ECO:0007669"/>
    <property type="project" value="InterPro"/>
</dbReference>
<dbReference type="Gene3D" id="3.30.110.110">
    <property type="entry name" value="Mre11, capping domain"/>
    <property type="match status" value="1"/>
</dbReference>
<dbReference type="InterPro" id="IPR003010">
    <property type="entry name" value="C-N_Hydrolase"/>
</dbReference>
<keyword evidence="2" id="KW-0378">Hydrolase</keyword>
<reference evidence="5" key="1">
    <citation type="submission" date="2020-11" db="EMBL/GenBank/DDBJ databases">
        <authorList>
            <person name="Tran Van P."/>
        </authorList>
    </citation>
    <scope>NUCLEOTIDE SEQUENCE</scope>
</reference>
<sequence>MIQKARLEHTGDPRQPRLPLIRLRLEFTDESHQFHSAQFGAQYNGRVANPSEVIHYVKRKDNRIYEDEGNIDLNEMRALLDDEVLGERVNITNIIKEYFDKIEDQKLKLGLLSENALTLAVIELVEKDSTEAIADVYEAQKESMKRCLLALEDLQVDDIKNEIRRIKNENPFGSDSQDLDRILAESRTRNRSAVKTEPIDEDNGNQSDIEFMGGSNGMNGSDAEEEESRQTATRGRGRGRGRGSRGRGRATVKRSPESKYRASTQQTLDVMGASTASTSSSTCSSRRNSPRRAAAAKKPKAAVFQHLPLGNLTSEEPSVIIKRNLDVFERIASIASKEGVQILVYPEDAIINTRYPRSKIAQIAEQIPDPLIGNHNPCDNPSEYEDKVKTYRLSCFAKTNNLYIVADYGDRVECDTTSDVNCPTDGHYLFNTAVAFGPDGALLAKYHKMQLFHEFHYNVPPKPELIHFDTPFGRMGLFICFDILFKNPATDLISKYGVKTMLYPLWWFDELPFKSANQVQEGWAFTNQVNLLAANMQFPQSGSIGSGIYSGQNGPMIESNISEEKAHLMIADIPIDSKNTGAKCLANRYNKRIVIDDLVDSSEYKPFVSLDLKGSALYRLKGEQNSAEVCNNGFCCQLDYSVQNGLSLKGNSYWLIVANRSGHGLSQLRYPLCEEFCGVFQCEDDSCQSFPTKSNESIFKNIKISAKFSTNYVYPSATTNDLKQISMHKWIHRDSKQIGSEVTLSLQDIDEPVLSMGLYGRCYDRDPPYRQ</sequence>
<comment type="similarity">
    <text evidence="1">Belongs to the carbon-nitrogen hydrolase superfamily. BTD/VNN family.</text>
</comment>
<name>A0A7R9LM58_9ACAR</name>
<evidence type="ECO:0000313" key="6">
    <source>
        <dbReference type="Proteomes" id="UP000728032"/>
    </source>
</evidence>
<dbReference type="SMART" id="SM01347">
    <property type="entry name" value="Mre11_DNA_bind"/>
    <property type="match status" value="1"/>
</dbReference>
<protein>
    <recommendedName>
        <fullName evidence="4">CN hydrolase domain-containing protein</fullName>
    </recommendedName>
</protein>
<dbReference type="OrthoDB" id="6419659at2759"/>
<dbReference type="InterPro" id="IPR043957">
    <property type="entry name" value="Vanin_C"/>
</dbReference>
<feature type="compositionally biased region" description="Basic residues" evidence="3">
    <location>
        <begin position="288"/>
        <end position="299"/>
    </location>
</feature>
<dbReference type="Pfam" id="PF00795">
    <property type="entry name" value="CN_hydrolase"/>
    <property type="match status" value="1"/>
</dbReference>
<organism evidence="5">
    <name type="scientific">Oppiella nova</name>
    <dbReference type="NCBI Taxonomy" id="334625"/>
    <lineage>
        <taxon>Eukaryota</taxon>
        <taxon>Metazoa</taxon>
        <taxon>Ecdysozoa</taxon>
        <taxon>Arthropoda</taxon>
        <taxon>Chelicerata</taxon>
        <taxon>Arachnida</taxon>
        <taxon>Acari</taxon>
        <taxon>Acariformes</taxon>
        <taxon>Sarcoptiformes</taxon>
        <taxon>Oribatida</taxon>
        <taxon>Brachypylina</taxon>
        <taxon>Oppioidea</taxon>
        <taxon>Oppiidae</taxon>
        <taxon>Oppiella</taxon>
    </lineage>
</organism>
<dbReference type="GO" id="GO:0004519">
    <property type="term" value="F:endonuclease activity"/>
    <property type="evidence" value="ECO:0007669"/>
    <property type="project" value="InterPro"/>
</dbReference>
<evidence type="ECO:0000256" key="1">
    <source>
        <dbReference type="ARBA" id="ARBA00008225"/>
    </source>
</evidence>
<dbReference type="Proteomes" id="UP000728032">
    <property type="component" value="Unassembled WGS sequence"/>
</dbReference>
<feature type="region of interest" description="Disordered" evidence="3">
    <location>
        <begin position="186"/>
        <end position="299"/>
    </location>
</feature>
<dbReference type="Pfam" id="PF04152">
    <property type="entry name" value="Mre11_DNA_bind"/>
    <property type="match status" value="1"/>
</dbReference>
<dbReference type="AlphaFoldDB" id="A0A7R9LM58"/>
<dbReference type="GO" id="GO:0006302">
    <property type="term" value="P:double-strand break repair"/>
    <property type="evidence" value="ECO:0007669"/>
    <property type="project" value="InterPro"/>
</dbReference>
<dbReference type="EMBL" id="CAJPVJ010001581">
    <property type="protein sequence ID" value="CAG2164971.1"/>
    <property type="molecule type" value="Genomic_DNA"/>
</dbReference>
<proteinExistence type="inferred from homology"/>
<accession>A0A7R9LM58</accession>
<evidence type="ECO:0000256" key="2">
    <source>
        <dbReference type="ARBA" id="ARBA00022801"/>
    </source>
</evidence>
<keyword evidence="6" id="KW-1185">Reference proteome</keyword>
<dbReference type="PROSITE" id="PS50263">
    <property type="entry name" value="CN_HYDROLASE"/>
    <property type="match status" value="1"/>
</dbReference>
<dbReference type="PANTHER" id="PTHR10609">
    <property type="entry name" value="BIOTINIDASE-RELATED"/>
    <property type="match status" value="1"/>
</dbReference>
<dbReference type="InterPro" id="IPR038487">
    <property type="entry name" value="Mre11_capping_dom"/>
</dbReference>
<dbReference type="InterPro" id="IPR040154">
    <property type="entry name" value="Biotinidase/VNN"/>
</dbReference>
<dbReference type="InterPro" id="IPR007281">
    <property type="entry name" value="Mre11_DNA-bd"/>
</dbReference>
<feature type="compositionally biased region" description="Low complexity" evidence="3">
    <location>
        <begin position="274"/>
        <end position="287"/>
    </location>
</feature>
<dbReference type="Gene3D" id="3.60.110.10">
    <property type="entry name" value="Carbon-nitrogen hydrolase"/>
    <property type="match status" value="1"/>
</dbReference>
<feature type="compositionally biased region" description="Basic residues" evidence="3">
    <location>
        <begin position="235"/>
        <end position="252"/>
    </location>
</feature>
<dbReference type="InterPro" id="IPR036526">
    <property type="entry name" value="C-N_Hydrolase_sf"/>
</dbReference>
<dbReference type="EMBL" id="OC916406">
    <property type="protein sequence ID" value="CAD7644161.1"/>
    <property type="molecule type" value="Genomic_DNA"/>
</dbReference>
<dbReference type="SUPFAM" id="SSF56317">
    <property type="entry name" value="Carbon-nitrogen hydrolase"/>
    <property type="match status" value="1"/>
</dbReference>